<dbReference type="EMBL" id="PFFQ01000032">
    <property type="protein sequence ID" value="PIW16972.1"/>
    <property type="molecule type" value="Genomic_DNA"/>
</dbReference>
<evidence type="ECO:0000313" key="6">
    <source>
        <dbReference type="EMBL" id="PIW16972.1"/>
    </source>
</evidence>
<comment type="caution">
    <text evidence="6">The sequence shown here is derived from an EMBL/GenBank/DDBJ whole genome shotgun (WGS) entry which is preliminary data.</text>
</comment>
<keyword evidence="2 3" id="KW-0464">Manganese</keyword>
<comment type="similarity">
    <text evidence="3">Belongs to the metallo-dependent hydrolases superfamily. Adenine deaminase family.</text>
</comment>
<dbReference type="InterPro" id="IPR006679">
    <property type="entry name" value="Adenine_deam"/>
</dbReference>
<dbReference type="Pfam" id="PF01979">
    <property type="entry name" value="Amidohydro_1"/>
    <property type="match status" value="1"/>
</dbReference>
<comment type="cofactor">
    <cofactor evidence="3">
        <name>Mn(2+)</name>
        <dbReference type="ChEBI" id="CHEBI:29035"/>
    </cofactor>
</comment>
<dbReference type="InterPro" id="IPR026912">
    <property type="entry name" value="Adenine_deam_C"/>
</dbReference>
<dbReference type="Pfam" id="PF13382">
    <property type="entry name" value="Adenine_deam_C"/>
    <property type="match status" value="1"/>
</dbReference>
<feature type="domain" description="Amidohydrolase-related" evidence="4">
    <location>
        <begin position="41"/>
        <end position="319"/>
    </location>
</feature>
<gene>
    <name evidence="3 6" type="primary">ade</name>
    <name evidence="6" type="ORF">COW36_10900</name>
</gene>
<dbReference type="HAMAP" id="MF_01518">
    <property type="entry name" value="Adenine_deamin"/>
    <property type="match status" value="1"/>
</dbReference>
<dbReference type="EC" id="3.5.4.2" evidence="3"/>
<sequence>MHEISGQWVDLLQRRIVPAKLTLAESRILKIEELVQAPEVYLIPGLIDAHIHLESSMLVPAEFARMAMLHGTVGSVSDPHEIANVLGLAGVEFMLQNSHTLPFHFCFGAPSCVPATVFETAGARLGLEETRQLLENPEIHYLSEMMNIPGVLQNDPEVMGKIALAQSLGKPIDGHAPGLRGADLETYLKAGISTDHEAFSLEEAREKARKGMKILIREGSAARNFEALIPLLAETPELCMFCSDDRHPDDLLKGHINQMVAKALAAGYDLFDTLRAASLNPIQHYGLKAGLLQVGDSADFIEVSDLQRFKIQATWIQGQKCVENGKSLLNWQPSERPNRFVARPVQPSDFKVPEQQGQIHVIHALDGELITEDCLRTPTLAFHETVADPSRDLLKIAVLNRYQPHAPVVDFIENFGLKQGAIASSVAHDSHNLIAVGCSNQDLSRAMNRVIEMKGGICAVYAGKERVLPLPIAGLMSDRPGPEVAEAYAALNRMIREEMGSPLRAPLMTLSFMALLVIPALKISDQGLFDGVHFRFAHLYAEAK</sequence>
<dbReference type="GO" id="GO:0006146">
    <property type="term" value="P:adenine catabolic process"/>
    <property type="evidence" value="ECO:0007669"/>
    <property type="project" value="InterPro"/>
</dbReference>
<evidence type="ECO:0000256" key="3">
    <source>
        <dbReference type="HAMAP-Rule" id="MF_01518"/>
    </source>
</evidence>
<comment type="catalytic activity">
    <reaction evidence="3">
        <text>adenine + H2O + H(+) = hypoxanthine + NH4(+)</text>
        <dbReference type="Rhea" id="RHEA:23688"/>
        <dbReference type="ChEBI" id="CHEBI:15377"/>
        <dbReference type="ChEBI" id="CHEBI:15378"/>
        <dbReference type="ChEBI" id="CHEBI:16708"/>
        <dbReference type="ChEBI" id="CHEBI:17368"/>
        <dbReference type="ChEBI" id="CHEBI:28938"/>
        <dbReference type="EC" id="3.5.4.2"/>
    </reaction>
</comment>
<reference evidence="6 7" key="1">
    <citation type="submission" date="2017-09" db="EMBL/GenBank/DDBJ databases">
        <title>Depth-based differentiation of microbial function through sediment-hosted aquifers and enrichment of novel symbionts in the deep terrestrial subsurface.</title>
        <authorList>
            <person name="Probst A.J."/>
            <person name="Ladd B."/>
            <person name="Jarett J.K."/>
            <person name="Geller-Mcgrath D.E."/>
            <person name="Sieber C.M."/>
            <person name="Emerson J.B."/>
            <person name="Anantharaman K."/>
            <person name="Thomas B.C."/>
            <person name="Malmstrom R."/>
            <person name="Stieglmeier M."/>
            <person name="Klingl A."/>
            <person name="Woyke T."/>
            <person name="Ryan C.M."/>
            <person name="Banfield J.F."/>
        </authorList>
    </citation>
    <scope>NUCLEOTIDE SEQUENCE [LARGE SCALE GENOMIC DNA]</scope>
    <source>
        <strain evidence="6">CG17_big_fil_post_rev_8_21_14_2_50_48_46</strain>
    </source>
</reference>
<evidence type="ECO:0000313" key="7">
    <source>
        <dbReference type="Proteomes" id="UP000231019"/>
    </source>
</evidence>
<dbReference type="NCBIfam" id="TIGR01178">
    <property type="entry name" value="ade"/>
    <property type="match status" value="1"/>
</dbReference>
<dbReference type="Proteomes" id="UP000231019">
    <property type="component" value="Unassembled WGS sequence"/>
</dbReference>
<proteinExistence type="inferred from homology"/>
<evidence type="ECO:0000256" key="1">
    <source>
        <dbReference type="ARBA" id="ARBA00022801"/>
    </source>
</evidence>
<accession>A0A2M7G5W2</accession>
<dbReference type="PANTHER" id="PTHR11113">
    <property type="entry name" value="N-ACETYLGLUCOSAMINE-6-PHOSPHATE DEACETYLASE"/>
    <property type="match status" value="1"/>
</dbReference>
<dbReference type="InterPro" id="IPR006680">
    <property type="entry name" value="Amidohydro-rel"/>
</dbReference>
<protein>
    <recommendedName>
        <fullName evidence="3">Adenine deaminase</fullName>
        <shortName evidence="3">Adenase</shortName>
        <shortName evidence="3">Adenine aminase</shortName>
        <ecNumber evidence="3">3.5.4.2</ecNumber>
    </recommendedName>
</protein>
<name>A0A2M7G5W2_9BACT</name>
<dbReference type="AlphaFoldDB" id="A0A2M7G5W2"/>
<feature type="domain" description="Adenine deaminase C-terminal" evidence="5">
    <location>
        <begin position="369"/>
        <end position="534"/>
    </location>
</feature>
<dbReference type="CDD" id="cd01295">
    <property type="entry name" value="AdeC"/>
    <property type="match status" value="1"/>
</dbReference>
<dbReference type="InterPro" id="IPR032466">
    <property type="entry name" value="Metal_Hydrolase"/>
</dbReference>
<evidence type="ECO:0000259" key="4">
    <source>
        <dbReference type="Pfam" id="PF01979"/>
    </source>
</evidence>
<dbReference type="Gene3D" id="3.20.20.140">
    <property type="entry name" value="Metal-dependent hydrolases"/>
    <property type="match status" value="1"/>
</dbReference>
<organism evidence="6 7">
    <name type="scientific">bacterium (Candidatus Blackallbacteria) CG17_big_fil_post_rev_8_21_14_2_50_48_46</name>
    <dbReference type="NCBI Taxonomy" id="2014261"/>
    <lineage>
        <taxon>Bacteria</taxon>
        <taxon>Candidatus Blackallbacteria</taxon>
    </lineage>
</organism>
<evidence type="ECO:0000259" key="5">
    <source>
        <dbReference type="Pfam" id="PF13382"/>
    </source>
</evidence>
<dbReference type="SUPFAM" id="SSF51556">
    <property type="entry name" value="Metallo-dependent hydrolases"/>
    <property type="match status" value="1"/>
</dbReference>
<keyword evidence="1 3" id="KW-0378">Hydrolase</keyword>
<dbReference type="GO" id="GO:0000034">
    <property type="term" value="F:adenine deaminase activity"/>
    <property type="evidence" value="ECO:0007669"/>
    <property type="project" value="UniProtKB-UniRule"/>
</dbReference>
<dbReference type="PANTHER" id="PTHR11113:SF2">
    <property type="entry name" value="ADENINE DEAMINASE"/>
    <property type="match status" value="1"/>
</dbReference>
<evidence type="ECO:0000256" key="2">
    <source>
        <dbReference type="ARBA" id="ARBA00023211"/>
    </source>
</evidence>